<proteinExistence type="predicted"/>
<evidence type="ECO:0000313" key="1">
    <source>
        <dbReference type="EMBL" id="TID12761.1"/>
    </source>
</evidence>
<gene>
    <name evidence="1" type="ORF">E6O75_ATG10254</name>
</gene>
<name>A0A4Z1NJM6_9PEZI</name>
<dbReference type="EMBL" id="SNSC02000034">
    <property type="protein sequence ID" value="TID12761.1"/>
    <property type="molecule type" value="Genomic_DNA"/>
</dbReference>
<sequence length="156" mass="17729">MTLAISSIRRTSTRRDPFCRPGQSPSQICNLWAFVRLCSTGQSLRCYLDFWEQQCRFRVPDLRSLSSAAVAHAIFFTLFLTEGAQRSRVCMADVSVAIAELTPFFPLLNREPDRCIETSTTHIHVLLLIKTNITVLLLTEGQKVMSPRGMAHLEIW</sequence>
<dbReference type="AlphaFoldDB" id="A0A4Z1NJM6"/>
<keyword evidence="2" id="KW-1185">Reference proteome</keyword>
<dbReference type="Proteomes" id="UP000298493">
    <property type="component" value="Unassembled WGS sequence"/>
</dbReference>
<comment type="caution">
    <text evidence="1">The sequence shown here is derived from an EMBL/GenBank/DDBJ whole genome shotgun (WGS) entry which is preliminary data.</text>
</comment>
<organism evidence="1 2">
    <name type="scientific">Venturia nashicola</name>
    <dbReference type="NCBI Taxonomy" id="86259"/>
    <lineage>
        <taxon>Eukaryota</taxon>
        <taxon>Fungi</taxon>
        <taxon>Dikarya</taxon>
        <taxon>Ascomycota</taxon>
        <taxon>Pezizomycotina</taxon>
        <taxon>Dothideomycetes</taxon>
        <taxon>Pleosporomycetidae</taxon>
        <taxon>Venturiales</taxon>
        <taxon>Venturiaceae</taxon>
        <taxon>Venturia</taxon>
    </lineage>
</organism>
<protein>
    <submittedName>
        <fullName evidence="1">Uncharacterized protein</fullName>
    </submittedName>
</protein>
<accession>A0A4Z1NJM6</accession>
<reference evidence="1 2" key="1">
    <citation type="submission" date="2019-04" db="EMBL/GenBank/DDBJ databases">
        <title>High contiguity whole genome sequence and gene annotation resource for two Venturia nashicola isolates.</title>
        <authorList>
            <person name="Prokchorchik M."/>
            <person name="Won K."/>
            <person name="Lee Y."/>
            <person name="Choi E.D."/>
            <person name="Segonzac C."/>
            <person name="Sohn K.H."/>
        </authorList>
    </citation>
    <scope>NUCLEOTIDE SEQUENCE [LARGE SCALE GENOMIC DNA]</scope>
    <source>
        <strain evidence="1 2">PRI2</strain>
    </source>
</reference>
<evidence type="ECO:0000313" key="2">
    <source>
        <dbReference type="Proteomes" id="UP000298493"/>
    </source>
</evidence>